<evidence type="ECO:0000313" key="3">
    <source>
        <dbReference type="Proteomes" id="UP000499080"/>
    </source>
</evidence>
<gene>
    <name evidence="2" type="ORF">AVEN_2829_1</name>
</gene>
<accession>A0A4Y2EJH1</accession>
<evidence type="ECO:0000313" key="2">
    <source>
        <dbReference type="EMBL" id="GBM29322.1"/>
    </source>
</evidence>
<feature type="region of interest" description="Disordered" evidence="1">
    <location>
        <begin position="1"/>
        <end position="26"/>
    </location>
</feature>
<dbReference type="AlphaFoldDB" id="A0A4Y2EJH1"/>
<comment type="caution">
    <text evidence="2">The sequence shown here is derived from an EMBL/GenBank/DDBJ whole genome shotgun (WGS) entry which is preliminary data.</text>
</comment>
<proteinExistence type="predicted"/>
<sequence length="109" mass="12184">MDFVSLNSDQMTRTTPDLASSPPNFRTTPAGGSLTLDVRFNVHTRRTYGGFKPQALPCRSQDLTTKPPPLILESMYYHPKPKGTSICCPIRICMLYYLAFSKSNTIPIV</sequence>
<reference evidence="2 3" key="1">
    <citation type="journal article" date="2019" name="Sci. Rep.">
        <title>Orb-weaving spider Araneus ventricosus genome elucidates the spidroin gene catalogue.</title>
        <authorList>
            <person name="Kono N."/>
            <person name="Nakamura H."/>
            <person name="Ohtoshi R."/>
            <person name="Moran D.A.P."/>
            <person name="Shinohara A."/>
            <person name="Yoshida Y."/>
            <person name="Fujiwara M."/>
            <person name="Mori M."/>
            <person name="Tomita M."/>
            <person name="Arakawa K."/>
        </authorList>
    </citation>
    <scope>NUCLEOTIDE SEQUENCE [LARGE SCALE GENOMIC DNA]</scope>
</reference>
<dbReference type="EMBL" id="BGPR01000633">
    <property type="protein sequence ID" value="GBM29322.1"/>
    <property type="molecule type" value="Genomic_DNA"/>
</dbReference>
<keyword evidence="3" id="KW-1185">Reference proteome</keyword>
<organism evidence="2 3">
    <name type="scientific">Araneus ventricosus</name>
    <name type="common">Orbweaver spider</name>
    <name type="synonym">Epeira ventricosa</name>
    <dbReference type="NCBI Taxonomy" id="182803"/>
    <lineage>
        <taxon>Eukaryota</taxon>
        <taxon>Metazoa</taxon>
        <taxon>Ecdysozoa</taxon>
        <taxon>Arthropoda</taxon>
        <taxon>Chelicerata</taxon>
        <taxon>Arachnida</taxon>
        <taxon>Araneae</taxon>
        <taxon>Araneomorphae</taxon>
        <taxon>Entelegynae</taxon>
        <taxon>Araneoidea</taxon>
        <taxon>Araneidae</taxon>
        <taxon>Araneus</taxon>
    </lineage>
</organism>
<dbReference type="Proteomes" id="UP000499080">
    <property type="component" value="Unassembled WGS sequence"/>
</dbReference>
<protein>
    <submittedName>
        <fullName evidence="2">Uncharacterized protein</fullName>
    </submittedName>
</protein>
<name>A0A4Y2EJH1_ARAVE</name>
<evidence type="ECO:0000256" key="1">
    <source>
        <dbReference type="SAM" id="MobiDB-lite"/>
    </source>
</evidence>